<sequence length="443" mass="48477">MSSSTHADAPMPTAPQEASPAPPGTLPEVLRPRNPDELWARVSRPAPVDPTTPHIGEALVKAGLVRAEDVKRALVAQRYTSPHRQLGEILVAAHVLSEAQLRAGLARWLGIEVVDALAMPPMPEAVAAVPRHVAERELVLPLMRRGEALVVAMSEPWDHHLLDELRFMTQLRIVPVMAAPGTLLPAIDRAYRGDAQPAAGHAEGRARSAHELVAELSSQEAPADDLTPVAADTDNVLVRFVHALIEEAIRRRASDIHIETAEAPRPVRVRLRIDGDLVPYLELPAKYRYAVIARLKIMSDLDISEHRKPQDGKIDFARFGGSPMELRVVTVPTAHGLEDVVLRLLNGAKPLPLDGIGLSGPNLSALRQVMAKPYGLVLVCGPTGCGKTTTLHSVLRELNEDKRKIWTAEDPIEITQEGLRQVQVNPRTARPPTRSSRRRWPLA</sequence>
<dbReference type="InterPro" id="IPR001482">
    <property type="entry name" value="T2SS/T4SS_dom"/>
</dbReference>
<feature type="region of interest" description="Disordered" evidence="4">
    <location>
        <begin position="1"/>
        <end position="31"/>
    </location>
</feature>
<dbReference type="EMBL" id="CP110257">
    <property type="protein sequence ID" value="UZD54531.1"/>
    <property type="molecule type" value="Genomic_DNA"/>
</dbReference>
<protein>
    <submittedName>
        <fullName evidence="7">ATPase, T2SS/T4P/T4SS family</fullName>
    </submittedName>
</protein>
<dbReference type="Gene3D" id="3.30.300.160">
    <property type="entry name" value="Type II secretion system, protein E, N-terminal domain"/>
    <property type="match status" value="1"/>
</dbReference>
<dbReference type="Pfam" id="PF05157">
    <property type="entry name" value="MshEN"/>
    <property type="match status" value="1"/>
</dbReference>
<reference evidence="7" key="1">
    <citation type="submission" date="2022-10" db="EMBL/GenBank/DDBJ databases">
        <title>Complete genome sequence of Schlegelella aquatica LMG 23380.</title>
        <authorList>
            <person name="Musilova J."/>
            <person name="Kourilova X."/>
            <person name="Bezdicek M."/>
            <person name="Hermankova K."/>
            <person name="Obruca S."/>
            <person name="Sedlar K."/>
        </authorList>
    </citation>
    <scope>NUCLEOTIDE SEQUENCE</scope>
    <source>
        <strain evidence="7">LMG 23380</strain>
    </source>
</reference>
<evidence type="ECO:0000313" key="7">
    <source>
        <dbReference type="EMBL" id="UZD54531.1"/>
    </source>
</evidence>
<dbReference type="Pfam" id="PF00437">
    <property type="entry name" value="T2SSE"/>
    <property type="match status" value="1"/>
</dbReference>
<keyword evidence="2" id="KW-0547">Nucleotide-binding</keyword>
<dbReference type="PANTHER" id="PTHR30258:SF1">
    <property type="entry name" value="PROTEIN TRANSPORT PROTEIN HOFB HOMOLOG"/>
    <property type="match status" value="1"/>
</dbReference>
<evidence type="ECO:0000256" key="4">
    <source>
        <dbReference type="SAM" id="MobiDB-lite"/>
    </source>
</evidence>
<feature type="domain" description="Type II secretion system protein GspE N-terminal" evidence="6">
    <location>
        <begin position="109"/>
        <end position="195"/>
    </location>
</feature>
<feature type="domain" description="Bacterial type II secretion system protein E" evidence="5">
    <location>
        <begin position="232"/>
        <end position="429"/>
    </location>
</feature>
<keyword evidence="3" id="KW-0067">ATP-binding</keyword>
<gene>
    <name evidence="7" type="ORF">OMP39_12810</name>
</gene>
<dbReference type="SUPFAM" id="SSF52540">
    <property type="entry name" value="P-loop containing nucleoside triphosphate hydrolases"/>
    <property type="match status" value="1"/>
</dbReference>
<evidence type="ECO:0000259" key="6">
    <source>
        <dbReference type="Pfam" id="PF05157"/>
    </source>
</evidence>
<organism evidence="7 8">
    <name type="scientific">Caldimonas aquatica</name>
    <dbReference type="NCBI Taxonomy" id="376175"/>
    <lineage>
        <taxon>Bacteria</taxon>
        <taxon>Pseudomonadati</taxon>
        <taxon>Pseudomonadota</taxon>
        <taxon>Betaproteobacteria</taxon>
        <taxon>Burkholderiales</taxon>
        <taxon>Sphaerotilaceae</taxon>
        <taxon>Caldimonas</taxon>
    </lineage>
</organism>
<name>A0ABY6MR96_9BURK</name>
<dbReference type="InterPro" id="IPR037257">
    <property type="entry name" value="T2SS_E_N_sf"/>
</dbReference>
<dbReference type="Proteomes" id="UP001163266">
    <property type="component" value="Chromosome"/>
</dbReference>
<dbReference type="InterPro" id="IPR007831">
    <property type="entry name" value="T2SS_GspE_N"/>
</dbReference>
<dbReference type="Gene3D" id="3.30.450.90">
    <property type="match status" value="1"/>
</dbReference>
<evidence type="ECO:0000256" key="1">
    <source>
        <dbReference type="ARBA" id="ARBA00006611"/>
    </source>
</evidence>
<evidence type="ECO:0000259" key="5">
    <source>
        <dbReference type="Pfam" id="PF00437"/>
    </source>
</evidence>
<proteinExistence type="inferred from homology"/>
<comment type="similarity">
    <text evidence="1">Belongs to the GSP E family.</text>
</comment>
<dbReference type="InterPro" id="IPR027417">
    <property type="entry name" value="P-loop_NTPase"/>
</dbReference>
<evidence type="ECO:0000256" key="2">
    <source>
        <dbReference type="ARBA" id="ARBA00022741"/>
    </source>
</evidence>
<evidence type="ECO:0000256" key="3">
    <source>
        <dbReference type="ARBA" id="ARBA00022840"/>
    </source>
</evidence>
<dbReference type="Gene3D" id="3.40.50.300">
    <property type="entry name" value="P-loop containing nucleotide triphosphate hydrolases"/>
    <property type="match status" value="1"/>
</dbReference>
<evidence type="ECO:0000313" key="8">
    <source>
        <dbReference type="Proteomes" id="UP001163266"/>
    </source>
</evidence>
<accession>A0ABY6MR96</accession>
<keyword evidence="8" id="KW-1185">Reference proteome</keyword>
<dbReference type="PANTHER" id="PTHR30258">
    <property type="entry name" value="TYPE II SECRETION SYSTEM PROTEIN GSPE-RELATED"/>
    <property type="match status" value="1"/>
</dbReference>
<feature type="region of interest" description="Disordered" evidence="4">
    <location>
        <begin position="424"/>
        <end position="443"/>
    </location>
</feature>
<dbReference type="SUPFAM" id="SSF160246">
    <property type="entry name" value="EspE N-terminal domain-like"/>
    <property type="match status" value="1"/>
</dbReference>